<dbReference type="InterPro" id="IPR005110">
    <property type="entry name" value="MoeA_linker/N"/>
</dbReference>
<dbReference type="Gene3D" id="3.90.105.10">
    <property type="entry name" value="Molybdopterin biosynthesis moea protein, domain 2"/>
    <property type="match status" value="1"/>
</dbReference>
<dbReference type="HOGENOM" id="CLU_010186_7_0_5"/>
<gene>
    <name evidence="14" type="ordered locus">Bind_1418</name>
</gene>
<evidence type="ECO:0000256" key="1">
    <source>
        <dbReference type="ARBA" id="ARBA00001946"/>
    </source>
</evidence>
<evidence type="ECO:0000259" key="13">
    <source>
        <dbReference type="SMART" id="SM00852"/>
    </source>
</evidence>
<dbReference type="Gene3D" id="3.40.980.10">
    <property type="entry name" value="MoaB/Mog-like domain"/>
    <property type="match status" value="1"/>
</dbReference>
<dbReference type="AlphaFoldDB" id="B2IKL9"/>
<dbReference type="PANTHER" id="PTHR10192:SF5">
    <property type="entry name" value="GEPHYRIN"/>
    <property type="match status" value="1"/>
</dbReference>
<dbReference type="Proteomes" id="UP000001695">
    <property type="component" value="Chromosome"/>
</dbReference>
<dbReference type="InterPro" id="IPR038987">
    <property type="entry name" value="MoeA-like"/>
</dbReference>
<comment type="pathway">
    <text evidence="3 11">Cofactor biosynthesis; molybdopterin biosynthesis.</text>
</comment>
<dbReference type="Gene3D" id="2.40.340.10">
    <property type="entry name" value="MoeA, C-terminal, domain IV"/>
    <property type="match status" value="1"/>
</dbReference>
<dbReference type="Pfam" id="PF00994">
    <property type="entry name" value="MoCF_biosynth"/>
    <property type="match status" value="1"/>
</dbReference>
<dbReference type="FunFam" id="3.40.980.10:FF:000004">
    <property type="entry name" value="Molybdopterin molybdenumtransferase"/>
    <property type="match status" value="1"/>
</dbReference>
<name>B2IKL9_BEII9</name>
<dbReference type="CDD" id="cd00887">
    <property type="entry name" value="MoeA"/>
    <property type="match status" value="1"/>
</dbReference>
<evidence type="ECO:0000256" key="10">
    <source>
        <dbReference type="ARBA" id="ARBA00047317"/>
    </source>
</evidence>
<dbReference type="InterPro" id="IPR036425">
    <property type="entry name" value="MoaB/Mog-like_dom_sf"/>
</dbReference>
<evidence type="ECO:0000256" key="11">
    <source>
        <dbReference type="RuleBase" id="RU365090"/>
    </source>
</evidence>
<dbReference type="SUPFAM" id="SSF53218">
    <property type="entry name" value="Molybdenum cofactor biosynthesis proteins"/>
    <property type="match status" value="1"/>
</dbReference>
<comment type="similarity">
    <text evidence="4 11">Belongs to the MoeA family.</text>
</comment>
<comment type="function">
    <text evidence="2 11">Catalyzes the insertion of molybdate into adenylated molybdopterin with the concomitant release of AMP.</text>
</comment>
<dbReference type="EC" id="2.10.1.1" evidence="11"/>
<dbReference type="RefSeq" id="WP_012384415.1">
    <property type="nucleotide sequence ID" value="NC_010581.1"/>
</dbReference>
<protein>
    <recommendedName>
        <fullName evidence="11">Molybdopterin molybdenumtransferase</fullName>
        <ecNumber evidence="11">2.10.1.1</ecNumber>
    </recommendedName>
</protein>
<evidence type="ECO:0000256" key="12">
    <source>
        <dbReference type="SAM" id="MobiDB-lite"/>
    </source>
</evidence>
<comment type="cofactor">
    <cofactor evidence="1 11">
        <name>Mg(2+)</name>
        <dbReference type="ChEBI" id="CHEBI:18420"/>
    </cofactor>
</comment>
<feature type="domain" description="MoaB/Mog" evidence="13">
    <location>
        <begin position="198"/>
        <end position="337"/>
    </location>
</feature>
<reference evidence="15" key="1">
    <citation type="submission" date="2008-03" db="EMBL/GenBank/DDBJ databases">
        <title>Complete sequence of chromosome of Beijerinckia indica subsp. indica ATCC 9039.</title>
        <authorList>
            <consortium name="US DOE Joint Genome Institute"/>
            <person name="Copeland A."/>
            <person name="Lucas S."/>
            <person name="Lapidus A."/>
            <person name="Glavina del Rio T."/>
            <person name="Dalin E."/>
            <person name="Tice H."/>
            <person name="Bruce D."/>
            <person name="Goodwin L."/>
            <person name="Pitluck S."/>
            <person name="LaButti K."/>
            <person name="Schmutz J."/>
            <person name="Larimer F."/>
            <person name="Land M."/>
            <person name="Hauser L."/>
            <person name="Kyrpides N."/>
            <person name="Mikhailova N."/>
            <person name="Dunfield P.F."/>
            <person name="Dedysh S.N."/>
            <person name="Liesack W."/>
            <person name="Saw J.H."/>
            <person name="Alam M."/>
            <person name="Chen Y."/>
            <person name="Murrell J.C."/>
            <person name="Richardson P."/>
        </authorList>
    </citation>
    <scope>NUCLEOTIDE SEQUENCE [LARGE SCALE GENOMIC DNA]</scope>
    <source>
        <strain evidence="15">ATCC 9039 / DSM 1715 / NCIMB 8712</strain>
    </source>
</reference>
<keyword evidence="9 11" id="KW-0501">Molybdenum cofactor biosynthesis</keyword>
<dbReference type="GO" id="GO:0046872">
    <property type="term" value="F:metal ion binding"/>
    <property type="evidence" value="ECO:0007669"/>
    <property type="project" value="UniProtKB-UniRule"/>
</dbReference>
<keyword evidence="6 11" id="KW-0808">Transferase</keyword>
<dbReference type="Pfam" id="PF03454">
    <property type="entry name" value="MoeA_C"/>
    <property type="match status" value="1"/>
</dbReference>
<organism evidence="14 15">
    <name type="scientific">Beijerinckia indica subsp. indica (strain ATCC 9039 / DSM 1715 / NCIMB 8712)</name>
    <dbReference type="NCBI Taxonomy" id="395963"/>
    <lineage>
        <taxon>Bacteria</taxon>
        <taxon>Pseudomonadati</taxon>
        <taxon>Pseudomonadota</taxon>
        <taxon>Alphaproteobacteria</taxon>
        <taxon>Hyphomicrobiales</taxon>
        <taxon>Beijerinckiaceae</taxon>
        <taxon>Beijerinckia</taxon>
    </lineage>
</organism>
<evidence type="ECO:0000256" key="3">
    <source>
        <dbReference type="ARBA" id="ARBA00005046"/>
    </source>
</evidence>
<dbReference type="Gene3D" id="2.170.190.11">
    <property type="entry name" value="Molybdopterin biosynthesis moea protein, domain 3"/>
    <property type="match status" value="1"/>
</dbReference>
<sequence>MNAVAPHKNAGPVKTDQPKPALSVAEARRTILTSVALPRAVETVALAEAHGRTLAAPLAAKRTQPPFAASAMDGYAIRADDLHSARAPVKLTLIGESAAGHGFAGTVGPMETVRIFTGAPVPEGTDTILIQELVTIEDGLILPQKTPPRGRYIREAGLDFQEGEILLPEGRRLSAADLALAAAMNHAVVPVTKQPRVGILATGDELVRPGEALGPSQIVSSNSYAIAAQVRAAGGLPVDLGIAGDNAIALAQGIAAARMLKVDVLVISGGVSVGDYDLVRKALLQEGMELSFWRIAMRPGRPLIHGMLGDMAILGLPGNPVAALVCGLLFLTPLVRILDGEAGVLEADPSEPALLAEALPENDAREDFLRATYVRTDNGLPSVTPFAAQDSSLLHVMAEANCLLIRPPHAPTASAGDPCRIIRLDR</sequence>
<dbReference type="KEGG" id="bid:Bind_1418"/>
<keyword evidence="5 11" id="KW-0500">Molybdenum</keyword>
<keyword evidence="7 11" id="KW-0479">Metal-binding</keyword>
<dbReference type="STRING" id="395963.Bind_1418"/>
<evidence type="ECO:0000313" key="15">
    <source>
        <dbReference type="Proteomes" id="UP000001695"/>
    </source>
</evidence>
<evidence type="ECO:0000256" key="8">
    <source>
        <dbReference type="ARBA" id="ARBA00022842"/>
    </source>
</evidence>
<dbReference type="InterPro" id="IPR036688">
    <property type="entry name" value="MoeA_C_domain_IV_sf"/>
</dbReference>
<keyword evidence="15" id="KW-1185">Reference proteome</keyword>
<dbReference type="EMBL" id="CP001016">
    <property type="protein sequence ID" value="ACB95058.1"/>
    <property type="molecule type" value="Genomic_DNA"/>
</dbReference>
<evidence type="ECO:0000256" key="6">
    <source>
        <dbReference type="ARBA" id="ARBA00022679"/>
    </source>
</evidence>
<dbReference type="GO" id="GO:0005829">
    <property type="term" value="C:cytosol"/>
    <property type="evidence" value="ECO:0007669"/>
    <property type="project" value="TreeGrafter"/>
</dbReference>
<evidence type="ECO:0000256" key="7">
    <source>
        <dbReference type="ARBA" id="ARBA00022723"/>
    </source>
</evidence>
<keyword evidence="8 11" id="KW-0460">Magnesium</keyword>
<dbReference type="OrthoDB" id="9804758at2"/>
<dbReference type="SUPFAM" id="SSF63867">
    <property type="entry name" value="MoeA C-terminal domain-like"/>
    <property type="match status" value="1"/>
</dbReference>
<feature type="region of interest" description="Disordered" evidence="12">
    <location>
        <begin position="1"/>
        <end position="20"/>
    </location>
</feature>
<evidence type="ECO:0000256" key="4">
    <source>
        <dbReference type="ARBA" id="ARBA00010763"/>
    </source>
</evidence>
<dbReference type="UniPathway" id="UPA00344"/>
<dbReference type="GO" id="GO:0061599">
    <property type="term" value="F:molybdopterin molybdotransferase activity"/>
    <property type="evidence" value="ECO:0007669"/>
    <property type="project" value="UniProtKB-UniRule"/>
</dbReference>
<evidence type="ECO:0000313" key="14">
    <source>
        <dbReference type="EMBL" id="ACB95058.1"/>
    </source>
</evidence>
<dbReference type="NCBIfam" id="TIGR00177">
    <property type="entry name" value="molyb_syn"/>
    <property type="match status" value="1"/>
</dbReference>
<dbReference type="SUPFAM" id="SSF63882">
    <property type="entry name" value="MoeA N-terminal region -like"/>
    <property type="match status" value="1"/>
</dbReference>
<evidence type="ECO:0000256" key="9">
    <source>
        <dbReference type="ARBA" id="ARBA00023150"/>
    </source>
</evidence>
<dbReference type="InterPro" id="IPR036135">
    <property type="entry name" value="MoeA_linker/N_sf"/>
</dbReference>
<dbReference type="InterPro" id="IPR005111">
    <property type="entry name" value="MoeA_C_domain_IV"/>
</dbReference>
<dbReference type="PANTHER" id="PTHR10192">
    <property type="entry name" value="MOLYBDOPTERIN BIOSYNTHESIS PROTEIN"/>
    <property type="match status" value="1"/>
</dbReference>
<dbReference type="SMART" id="SM00852">
    <property type="entry name" value="MoCF_biosynth"/>
    <property type="match status" value="1"/>
</dbReference>
<comment type="catalytic activity">
    <reaction evidence="10">
        <text>adenylyl-molybdopterin + molybdate = Mo-molybdopterin + AMP + H(+)</text>
        <dbReference type="Rhea" id="RHEA:35047"/>
        <dbReference type="ChEBI" id="CHEBI:15378"/>
        <dbReference type="ChEBI" id="CHEBI:36264"/>
        <dbReference type="ChEBI" id="CHEBI:62727"/>
        <dbReference type="ChEBI" id="CHEBI:71302"/>
        <dbReference type="ChEBI" id="CHEBI:456215"/>
        <dbReference type="EC" id="2.10.1.1"/>
    </reaction>
</comment>
<dbReference type="Pfam" id="PF03453">
    <property type="entry name" value="MoeA_N"/>
    <property type="match status" value="1"/>
</dbReference>
<dbReference type="InterPro" id="IPR001453">
    <property type="entry name" value="MoaB/Mog_dom"/>
</dbReference>
<proteinExistence type="inferred from homology"/>
<accession>B2IKL9</accession>
<evidence type="ECO:0000256" key="2">
    <source>
        <dbReference type="ARBA" id="ARBA00002901"/>
    </source>
</evidence>
<evidence type="ECO:0000256" key="5">
    <source>
        <dbReference type="ARBA" id="ARBA00022505"/>
    </source>
</evidence>
<dbReference type="eggNOG" id="COG0303">
    <property type="taxonomic scope" value="Bacteria"/>
</dbReference>
<dbReference type="GO" id="GO:0006777">
    <property type="term" value="P:Mo-molybdopterin cofactor biosynthetic process"/>
    <property type="evidence" value="ECO:0007669"/>
    <property type="project" value="UniProtKB-UniRule"/>
</dbReference>
<reference evidence="14 15" key="2">
    <citation type="journal article" date="2010" name="J. Bacteriol.">
        <title>Complete genome sequence of Beijerinckia indica subsp. indica.</title>
        <authorList>
            <person name="Tamas I."/>
            <person name="Dedysh S.N."/>
            <person name="Liesack W."/>
            <person name="Stott M.B."/>
            <person name="Alam M."/>
            <person name="Murrell J.C."/>
            <person name="Dunfield P.F."/>
        </authorList>
    </citation>
    <scope>NUCLEOTIDE SEQUENCE [LARGE SCALE GENOMIC DNA]</scope>
    <source>
        <strain evidence="15">ATCC 9039 / DSM 1715 / NCIMB 8712</strain>
    </source>
</reference>
<dbReference type="NCBIfam" id="NF045515">
    <property type="entry name" value="Glp_gephyrin"/>
    <property type="match status" value="1"/>
</dbReference>